<evidence type="ECO:0000313" key="1">
    <source>
        <dbReference type="EMBL" id="MBZ4037818.1"/>
    </source>
</evidence>
<dbReference type="RefSeq" id="WP_223711531.1">
    <property type="nucleotide sequence ID" value="NZ_JAINUY010000012.1"/>
</dbReference>
<name>A0A9X1HEG3_9FLAO</name>
<organism evidence="1 2">
    <name type="scientific">Flavobacterium potami</name>
    <dbReference type="NCBI Taxonomy" id="2872310"/>
    <lineage>
        <taxon>Bacteria</taxon>
        <taxon>Pseudomonadati</taxon>
        <taxon>Bacteroidota</taxon>
        <taxon>Flavobacteriia</taxon>
        <taxon>Flavobacteriales</taxon>
        <taxon>Flavobacteriaceae</taxon>
        <taxon>Flavobacterium</taxon>
    </lineage>
</organism>
<reference evidence="1 2" key="1">
    <citation type="journal article" date="2023" name="Antonie Van Leeuwenhoek">
        <title>Flavobacterium potami sp. nov., a multi-metal resistance genes harbouring bacterium isolated from shallow river silt.</title>
        <authorList>
            <person name="Li S."/>
            <person name="Mao S."/>
            <person name="Mu W."/>
            <person name="Guo B."/>
            <person name="Li C."/>
            <person name="Zhu Q."/>
            <person name="Hou X."/>
            <person name="Zhao Y."/>
            <person name="Wei S."/>
            <person name="Liu H."/>
            <person name="Liu A."/>
        </authorList>
    </citation>
    <scope>NUCLEOTIDE SEQUENCE [LARGE SCALE GENOMIC DNA]</scope>
    <source>
        <strain evidence="1 2">17A</strain>
    </source>
</reference>
<accession>A0A9X1HEG3</accession>
<sequence>MEKNIENFKNDILFKKINIRVYSSGFILNEGSGLETSLLSVLNTPPEPDFDSENYNCDTYNEQGVLNKTPIADLFRNEIYLQFEFGKDIKLFDFITPNLFYSNSDIGNSFIDVLKKTEMIFIVYERIWVDQNTLEFELLMGETCNKRKMRERFLGTYKFD</sequence>
<comment type="caution">
    <text evidence="1">The sequence shown here is derived from an EMBL/GenBank/DDBJ whole genome shotgun (WGS) entry which is preliminary data.</text>
</comment>
<gene>
    <name evidence="1" type="ORF">K6T82_23880</name>
</gene>
<dbReference type="EMBL" id="JAINUY010000012">
    <property type="protein sequence ID" value="MBZ4037818.1"/>
    <property type="molecule type" value="Genomic_DNA"/>
</dbReference>
<dbReference type="Proteomes" id="UP001139366">
    <property type="component" value="Unassembled WGS sequence"/>
</dbReference>
<evidence type="ECO:0000313" key="2">
    <source>
        <dbReference type="Proteomes" id="UP001139366"/>
    </source>
</evidence>
<dbReference type="AlphaFoldDB" id="A0A9X1HEG3"/>
<proteinExistence type="predicted"/>
<keyword evidence="2" id="KW-1185">Reference proteome</keyword>
<protein>
    <submittedName>
        <fullName evidence="1">Uncharacterized protein</fullName>
    </submittedName>
</protein>